<evidence type="ECO:0000313" key="2">
    <source>
        <dbReference type="EMBL" id="GCB94845.1"/>
    </source>
</evidence>
<sequence length="89" mass="9347">MDAHGLRFCQDTSRAAAELLRRRFGLADPADLRPRLAVDLLVAAFHCALDAWTSSPGTPTRGDLATHLRTACAALPASLSLTVAPAPAP</sequence>
<proteinExistence type="predicted"/>
<accession>A0A401RB06</accession>
<evidence type="ECO:0000259" key="1">
    <source>
        <dbReference type="Pfam" id="PF17754"/>
    </source>
</evidence>
<dbReference type="EMBL" id="BHXC01000007">
    <property type="protein sequence ID" value="GCB94845.1"/>
    <property type="molecule type" value="Genomic_DNA"/>
</dbReference>
<gene>
    <name evidence="2" type="ORF">SALB_07646</name>
</gene>
<dbReference type="AlphaFoldDB" id="A0A401RB06"/>
<name>A0A401RB06_STRNR</name>
<feature type="domain" description="MftR C-terminal" evidence="1">
    <location>
        <begin position="3"/>
        <end position="75"/>
    </location>
</feature>
<protein>
    <recommendedName>
        <fullName evidence="1">MftR C-terminal domain-containing protein</fullName>
    </recommendedName>
</protein>
<evidence type="ECO:0000313" key="3">
    <source>
        <dbReference type="Proteomes" id="UP000288351"/>
    </source>
</evidence>
<reference evidence="2 3" key="1">
    <citation type="journal article" date="2019" name="Microbiol. Resour. Announc.">
        <title>Draft Genome Sequence of the Most Traditional epsilon-Poly-l-Lysine Producer, Streptomyces albulus NBRC14147.</title>
        <authorList>
            <person name="Yamanaka K."/>
            <person name="Hamano Y."/>
        </authorList>
    </citation>
    <scope>NUCLEOTIDE SEQUENCE [LARGE SCALE GENOMIC DNA]</scope>
    <source>
        <strain evidence="2 3">NBRC 14147</strain>
    </source>
</reference>
<dbReference type="RefSeq" id="WP_157846736.1">
    <property type="nucleotide sequence ID" value="NZ_BHXC01000007.1"/>
</dbReference>
<dbReference type="Proteomes" id="UP000288351">
    <property type="component" value="Unassembled WGS sequence"/>
</dbReference>
<dbReference type="InterPro" id="IPR041347">
    <property type="entry name" value="MftR_C"/>
</dbReference>
<comment type="caution">
    <text evidence="2">The sequence shown here is derived from an EMBL/GenBank/DDBJ whole genome shotgun (WGS) entry which is preliminary data.</text>
</comment>
<organism evidence="2 3">
    <name type="scientific">Streptomyces noursei</name>
    <name type="common">Streptomyces albulus</name>
    <dbReference type="NCBI Taxonomy" id="1971"/>
    <lineage>
        <taxon>Bacteria</taxon>
        <taxon>Bacillati</taxon>
        <taxon>Actinomycetota</taxon>
        <taxon>Actinomycetes</taxon>
        <taxon>Kitasatosporales</taxon>
        <taxon>Streptomycetaceae</taxon>
        <taxon>Streptomyces</taxon>
    </lineage>
</organism>
<dbReference type="Pfam" id="PF17754">
    <property type="entry name" value="TetR_C_14"/>
    <property type="match status" value="1"/>
</dbReference>
<dbReference type="Gene3D" id="1.10.357.10">
    <property type="entry name" value="Tetracycline Repressor, domain 2"/>
    <property type="match status" value="1"/>
</dbReference>